<evidence type="ECO:0000313" key="3">
    <source>
        <dbReference type="Proteomes" id="UP000199513"/>
    </source>
</evidence>
<keyword evidence="1" id="KW-1133">Transmembrane helix</keyword>
<keyword evidence="3" id="KW-1185">Reference proteome</keyword>
<dbReference type="AlphaFoldDB" id="A0A1I2EGV9"/>
<feature type="transmembrane region" description="Helical" evidence="1">
    <location>
        <begin position="6"/>
        <end position="25"/>
    </location>
</feature>
<protein>
    <recommendedName>
        <fullName evidence="4">YbbR-like protein</fullName>
    </recommendedName>
</protein>
<dbReference type="EMBL" id="FONY01000010">
    <property type="protein sequence ID" value="SFE91877.1"/>
    <property type="molecule type" value="Genomic_DNA"/>
</dbReference>
<evidence type="ECO:0000256" key="1">
    <source>
        <dbReference type="SAM" id="Phobius"/>
    </source>
</evidence>
<dbReference type="STRING" id="1003.SAMN04488541_10106"/>
<keyword evidence="1" id="KW-0472">Membrane</keyword>
<gene>
    <name evidence="2" type="ORF">SAMN04488541_10106</name>
</gene>
<evidence type="ECO:0000313" key="2">
    <source>
        <dbReference type="EMBL" id="SFE91877.1"/>
    </source>
</evidence>
<reference evidence="2 3" key="1">
    <citation type="submission" date="2016-10" db="EMBL/GenBank/DDBJ databases">
        <authorList>
            <person name="de Groot N.N."/>
        </authorList>
    </citation>
    <scope>NUCLEOTIDE SEQUENCE [LARGE SCALE GENOMIC DNA]</scope>
    <source>
        <strain>GEY</strain>
        <strain evidence="3">DSM 9560</strain>
    </source>
</reference>
<keyword evidence="1" id="KW-0812">Transmembrane</keyword>
<evidence type="ECO:0008006" key="4">
    <source>
        <dbReference type="Google" id="ProtNLM"/>
    </source>
</evidence>
<name>A0A1I2EGV9_9BACT</name>
<dbReference type="RefSeq" id="WP_091542365.1">
    <property type="nucleotide sequence ID" value="NZ_FONY01000010.1"/>
</dbReference>
<dbReference type="OrthoDB" id="1115707at2"/>
<accession>A0A1I2EGV9</accession>
<sequence>MKALDWKGISLCVVIATLIWFFNALNKTYTTRIRFPVIFKTKQNNVVPVNDPPNSLEVEVTGQGWSLFRKNFGIGVEPVIIDLINVLRVKNFPTKAFLPIFSIQFKDIKINQIIPDTIKLDYNNVISKEIYLDLPISQVDLKEDYRITSPIQIAPNRVTFTGASSLVEALGDTIFLSIKAEDGISKNYNDYVAIQYPVHKHLKPKVEKVRVSFQVSLFVQHNQLIPIELLNFPADSSATIDERSVILEYWLRKEKENRVRTDTIKAIVDFRARNKKDSTITPMLWIPQDLTNTKVTPSKVKIHYGKYTKNRNNRRDRSR</sequence>
<organism evidence="2 3">
    <name type="scientific">Thermoflexibacter ruber</name>
    <dbReference type="NCBI Taxonomy" id="1003"/>
    <lineage>
        <taxon>Bacteria</taxon>
        <taxon>Pseudomonadati</taxon>
        <taxon>Bacteroidota</taxon>
        <taxon>Cytophagia</taxon>
        <taxon>Cytophagales</taxon>
        <taxon>Thermoflexibacteraceae</taxon>
        <taxon>Thermoflexibacter</taxon>
    </lineage>
</organism>
<dbReference type="Proteomes" id="UP000199513">
    <property type="component" value="Unassembled WGS sequence"/>
</dbReference>
<proteinExistence type="predicted"/>